<reference evidence="1" key="1">
    <citation type="journal article" date="2011" name="Plant Physiol.">
        <title>Comprehensive sequence analysis of 24,783 barley full-length cDNAs derived from 12 clone libraries.</title>
        <authorList>
            <person name="Matsumoto T."/>
            <person name="Tanaka T."/>
            <person name="Sakai H."/>
            <person name="Amano N."/>
            <person name="Kanamori H."/>
            <person name="Kurita K."/>
            <person name="Kikuta A."/>
            <person name="Kamiya K."/>
            <person name="Yamamoto M."/>
            <person name="Ikawa H."/>
            <person name="Fujii N."/>
            <person name="Hori K."/>
            <person name="Itoh T."/>
            <person name="Sato K."/>
        </authorList>
    </citation>
    <scope>NUCLEOTIDE SEQUENCE</scope>
    <source>
        <tissue evidence="1">Flower</tissue>
    </source>
</reference>
<dbReference type="PANTHER" id="PTHR35161:SF1">
    <property type="entry name" value="OS02G0138300 PROTEIN"/>
    <property type="match status" value="1"/>
</dbReference>
<dbReference type="PANTHER" id="PTHR35161">
    <property type="entry name" value="OS02G0303100 PROTEIN"/>
    <property type="match status" value="1"/>
</dbReference>
<accession>F2EKF5</accession>
<sequence>MKPSAQFTYLSFKVDGLTSVLFYHAGTKEMPPKKKKTGAKKKAVINKPPRICHYLLLPGENGTPVIDFVKSLLPGKKTGAKRETDIMCDQEPVGQTQRWLNPPASFTESVKQILFRITNMPLDVISSGYCFESLRPENIIVTDYFEIPKLLVANLKERTAEGTKANLTALGNLLDQLVSETSEKYYTDSSINPEFKHLIQHIKGYQQGDPFFLMRYPICYVPLENRSFLYAEMYDYIMDILRETDPEAFQFVITSLSYPLDWNAQCQSNTYLLQSLGRSRYDPDATRFPAESDPRLEVLRYHRNGPAHPLEDAADPSKENGMSSTRADLAHRLYFLFPRLMSSMQTSLHFLGALRHLGTEKLFPFQVGKPDGTQ</sequence>
<protein>
    <submittedName>
        <fullName evidence="1">Predicted protein</fullName>
    </submittedName>
</protein>
<dbReference type="EMBL" id="AK376632">
    <property type="protein sequence ID" value="BAK07827.1"/>
    <property type="molecule type" value="mRNA"/>
</dbReference>
<name>F2EKF5_HORVV</name>
<evidence type="ECO:0000313" key="1">
    <source>
        <dbReference type="EMBL" id="BAK07827.1"/>
    </source>
</evidence>
<organism evidence="1">
    <name type="scientific">Hordeum vulgare subsp. vulgare</name>
    <name type="common">Domesticated barley</name>
    <dbReference type="NCBI Taxonomy" id="112509"/>
    <lineage>
        <taxon>Eukaryota</taxon>
        <taxon>Viridiplantae</taxon>
        <taxon>Streptophyta</taxon>
        <taxon>Embryophyta</taxon>
        <taxon>Tracheophyta</taxon>
        <taxon>Spermatophyta</taxon>
        <taxon>Magnoliopsida</taxon>
        <taxon>Liliopsida</taxon>
        <taxon>Poales</taxon>
        <taxon>Poaceae</taxon>
        <taxon>BOP clade</taxon>
        <taxon>Pooideae</taxon>
        <taxon>Triticodae</taxon>
        <taxon>Triticeae</taxon>
        <taxon>Hordeinae</taxon>
        <taxon>Hordeum</taxon>
    </lineage>
</organism>
<dbReference type="AlphaFoldDB" id="F2EKF5"/>
<proteinExistence type="evidence at transcript level"/>